<dbReference type="Pfam" id="PF11951">
    <property type="entry name" value="Fungal_trans_2"/>
    <property type="match status" value="1"/>
</dbReference>
<keyword evidence="1" id="KW-0805">Transcription regulation</keyword>
<dbReference type="GO" id="GO:0008270">
    <property type="term" value="F:zinc ion binding"/>
    <property type="evidence" value="ECO:0007669"/>
    <property type="project" value="InterPro"/>
</dbReference>
<accession>A0AAD6GI66</accession>
<dbReference type="InterPro" id="IPR052400">
    <property type="entry name" value="Zn2-C6_fungal_TF"/>
</dbReference>
<keyword evidence="7" id="KW-1185">Reference proteome</keyword>
<dbReference type="CDD" id="cd00067">
    <property type="entry name" value="GAL4"/>
    <property type="match status" value="1"/>
</dbReference>
<dbReference type="GO" id="GO:0000981">
    <property type="term" value="F:DNA-binding transcription factor activity, RNA polymerase II-specific"/>
    <property type="evidence" value="ECO:0007669"/>
    <property type="project" value="InterPro"/>
</dbReference>
<dbReference type="Gene3D" id="4.10.240.10">
    <property type="entry name" value="Zn(2)-C6 fungal-type DNA-binding domain"/>
    <property type="match status" value="1"/>
</dbReference>
<dbReference type="PANTHER" id="PTHR47657:SF7">
    <property type="entry name" value="STEROL REGULATORY ELEMENT-BINDING PROTEIN ECM22"/>
    <property type="match status" value="1"/>
</dbReference>
<feature type="domain" description="Zn(2)-C6 fungal-type" evidence="5">
    <location>
        <begin position="21"/>
        <end position="51"/>
    </location>
</feature>
<evidence type="ECO:0000313" key="6">
    <source>
        <dbReference type="EMBL" id="KAJ5553392.1"/>
    </source>
</evidence>
<evidence type="ECO:0000256" key="4">
    <source>
        <dbReference type="ARBA" id="ARBA00023242"/>
    </source>
</evidence>
<dbReference type="SMART" id="SM00066">
    <property type="entry name" value="GAL4"/>
    <property type="match status" value="1"/>
</dbReference>
<name>A0AAD6GI66_9EURO</name>
<keyword evidence="3" id="KW-0804">Transcription</keyword>
<dbReference type="GO" id="GO:0003677">
    <property type="term" value="F:DNA binding"/>
    <property type="evidence" value="ECO:0007669"/>
    <property type="project" value="UniProtKB-KW"/>
</dbReference>
<proteinExistence type="predicted"/>
<dbReference type="Pfam" id="PF00172">
    <property type="entry name" value="Zn_clus"/>
    <property type="match status" value="1"/>
</dbReference>
<dbReference type="EMBL" id="JAQIZZ010000002">
    <property type="protein sequence ID" value="KAJ5553392.1"/>
    <property type="molecule type" value="Genomic_DNA"/>
</dbReference>
<evidence type="ECO:0000256" key="3">
    <source>
        <dbReference type="ARBA" id="ARBA00023163"/>
    </source>
</evidence>
<dbReference type="Proteomes" id="UP001220324">
    <property type="component" value="Unassembled WGS sequence"/>
</dbReference>
<evidence type="ECO:0000259" key="5">
    <source>
        <dbReference type="PROSITE" id="PS50048"/>
    </source>
</evidence>
<dbReference type="InterPro" id="IPR021858">
    <property type="entry name" value="Fun_TF"/>
</dbReference>
<comment type="caution">
    <text evidence="6">The sequence shown here is derived from an EMBL/GenBank/DDBJ whole genome shotgun (WGS) entry which is preliminary data.</text>
</comment>
<keyword evidence="4" id="KW-0539">Nucleus</keyword>
<reference evidence="6 7" key="1">
    <citation type="journal article" date="2023" name="IMA Fungus">
        <title>Comparative genomic study of the Penicillium genus elucidates a diverse pangenome and 15 lateral gene transfer events.</title>
        <authorList>
            <person name="Petersen C."/>
            <person name="Sorensen T."/>
            <person name="Nielsen M.R."/>
            <person name="Sondergaard T.E."/>
            <person name="Sorensen J.L."/>
            <person name="Fitzpatrick D.A."/>
            <person name="Frisvad J.C."/>
            <person name="Nielsen K.L."/>
        </authorList>
    </citation>
    <scope>NUCLEOTIDE SEQUENCE [LARGE SCALE GENOMIC DNA]</scope>
    <source>
        <strain evidence="6 7">IBT 35679</strain>
    </source>
</reference>
<evidence type="ECO:0000313" key="7">
    <source>
        <dbReference type="Proteomes" id="UP001220324"/>
    </source>
</evidence>
<evidence type="ECO:0000256" key="1">
    <source>
        <dbReference type="ARBA" id="ARBA00023015"/>
    </source>
</evidence>
<dbReference type="InterPro" id="IPR001138">
    <property type="entry name" value="Zn2Cys6_DnaBD"/>
</dbReference>
<dbReference type="PROSITE" id="PS50048">
    <property type="entry name" value="ZN2_CY6_FUNGAL_2"/>
    <property type="match status" value="1"/>
</dbReference>
<evidence type="ECO:0000256" key="2">
    <source>
        <dbReference type="ARBA" id="ARBA00023125"/>
    </source>
</evidence>
<dbReference type="InterPro" id="IPR036864">
    <property type="entry name" value="Zn2-C6_fun-type_DNA-bd_sf"/>
</dbReference>
<dbReference type="PROSITE" id="PS00463">
    <property type="entry name" value="ZN2_CY6_FUNGAL_1"/>
    <property type="match status" value="1"/>
</dbReference>
<gene>
    <name evidence="6" type="ORF">N7494_002770</name>
</gene>
<protein>
    <recommendedName>
        <fullName evidence="5">Zn(2)-C6 fungal-type domain-containing protein</fullName>
    </recommendedName>
</protein>
<sequence length="370" mass="42580">MSQSTGVAGSRRKWHTKSRTGCQTCRSRKIKCDERHPSCLNCIKKGLHCDFIQTVESPISTVPHPETLKLELLHHFTISTAITLSPDPQIRDLWRVVIPQMAFTTDYLLDGILALAALHIARYNSSRRHFLLAYAIERQSASLSKALPLIPGVTPQTCSPLFVFGVLMLYFSLARPIQEDDMLVLGNGVIPEWLYLLRGIDTLVMAEASIFSSPVSLIFKSTWGSMDYWKTHTPEKYQVLMELEERLCAEAQTDEARLLTLQKAIEALKRSYSFLYSQHMKDQDKLRGFFQWLFEIDDAYLELLRNGDNGALCVLAFYAVLVKNLERYWWVDGWAIHLIRGIYMLLDGEHRLWIRWAIEEIGWVPEAYAH</sequence>
<dbReference type="AlphaFoldDB" id="A0AAD6GI66"/>
<dbReference type="PANTHER" id="PTHR47657">
    <property type="entry name" value="STEROL REGULATORY ELEMENT-BINDING PROTEIN ECM22"/>
    <property type="match status" value="1"/>
</dbReference>
<keyword evidence="2" id="KW-0238">DNA-binding</keyword>
<organism evidence="6 7">
    <name type="scientific">Penicillium frequentans</name>
    <dbReference type="NCBI Taxonomy" id="3151616"/>
    <lineage>
        <taxon>Eukaryota</taxon>
        <taxon>Fungi</taxon>
        <taxon>Dikarya</taxon>
        <taxon>Ascomycota</taxon>
        <taxon>Pezizomycotina</taxon>
        <taxon>Eurotiomycetes</taxon>
        <taxon>Eurotiomycetidae</taxon>
        <taxon>Eurotiales</taxon>
        <taxon>Aspergillaceae</taxon>
        <taxon>Penicillium</taxon>
    </lineage>
</organism>
<dbReference type="SUPFAM" id="SSF57701">
    <property type="entry name" value="Zn2/Cys6 DNA-binding domain"/>
    <property type="match status" value="1"/>
</dbReference>